<evidence type="ECO:0000256" key="7">
    <source>
        <dbReference type="ARBA" id="ARBA00022989"/>
    </source>
</evidence>
<dbReference type="PROSITE" id="PS00211">
    <property type="entry name" value="ABC_TRANSPORTER_1"/>
    <property type="match status" value="1"/>
</dbReference>
<dbReference type="InterPro" id="IPR011527">
    <property type="entry name" value="ABC1_TM_dom"/>
</dbReference>
<feature type="transmembrane region" description="Helical" evidence="9">
    <location>
        <begin position="277"/>
        <end position="295"/>
    </location>
</feature>
<dbReference type="AlphaFoldDB" id="H5S9Z7"/>
<dbReference type="GO" id="GO:0005886">
    <property type="term" value="C:plasma membrane"/>
    <property type="evidence" value="ECO:0007669"/>
    <property type="project" value="UniProtKB-SubCell"/>
</dbReference>
<dbReference type="GO" id="GO:0015421">
    <property type="term" value="F:ABC-type oligopeptide transporter activity"/>
    <property type="evidence" value="ECO:0007669"/>
    <property type="project" value="TreeGrafter"/>
</dbReference>
<dbReference type="GO" id="GO:0016887">
    <property type="term" value="F:ATP hydrolysis activity"/>
    <property type="evidence" value="ECO:0007669"/>
    <property type="project" value="InterPro"/>
</dbReference>
<evidence type="ECO:0000256" key="4">
    <source>
        <dbReference type="ARBA" id="ARBA00022692"/>
    </source>
</evidence>
<dbReference type="PROSITE" id="PS50893">
    <property type="entry name" value="ABC_TRANSPORTER_2"/>
    <property type="match status" value="1"/>
</dbReference>
<feature type="transmembrane region" description="Helical" evidence="9">
    <location>
        <begin position="154"/>
        <end position="172"/>
    </location>
</feature>
<dbReference type="SMART" id="SM00382">
    <property type="entry name" value="AAA"/>
    <property type="match status" value="1"/>
</dbReference>
<dbReference type="InterPro" id="IPR036640">
    <property type="entry name" value="ABC1_TM_sf"/>
</dbReference>
<comment type="subcellular location">
    <subcellularLocation>
        <location evidence="1">Cell membrane</location>
        <topology evidence="1">Multi-pass membrane protein</topology>
    </subcellularLocation>
</comment>
<reference evidence="12" key="2">
    <citation type="journal article" date="2012" name="PLoS ONE">
        <title>A Deeply Branching Thermophilic Bacterium with an Ancient Acetyl-CoA Pathway Dominates a Subsurface Ecosystem.</title>
        <authorList>
            <person name="Takami H."/>
            <person name="Noguchi H."/>
            <person name="Takaki Y."/>
            <person name="Uchiyama I."/>
            <person name="Toyoda A."/>
            <person name="Nishi S."/>
            <person name="Chee G.-J."/>
            <person name="Arai W."/>
            <person name="Nunoura T."/>
            <person name="Itoh T."/>
            <person name="Hattori M."/>
            <person name="Takai K."/>
        </authorList>
    </citation>
    <scope>NUCLEOTIDE SEQUENCE</scope>
</reference>
<dbReference type="CDD" id="cd18541">
    <property type="entry name" value="ABC_6TM_TmrB_like"/>
    <property type="match status" value="1"/>
</dbReference>
<dbReference type="InterPro" id="IPR003439">
    <property type="entry name" value="ABC_transporter-like_ATP-bd"/>
</dbReference>
<dbReference type="InterPro" id="IPR039421">
    <property type="entry name" value="Type_1_exporter"/>
</dbReference>
<dbReference type="InterPro" id="IPR027417">
    <property type="entry name" value="P-loop_NTPase"/>
</dbReference>
<feature type="domain" description="ABC transmembrane type-1" evidence="11">
    <location>
        <begin position="16"/>
        <end position="297"/>
    </location>
</feature>
<feature type="transmembrane region" description="Helical" evidence="9">
    <location>
        <begin position="237"/>
        <end position="257"/>
    </location>
</feature>
<evidence type="ECO:0000313" key="12">
    <source>
        <dbReference type="EMBL" id="BAL52983.1"/>
    </source>
</evidence>
<dbReference type="EMBL" id="AP011645">
    <property type="protein sequence ID" value="BAL52983.1"/>
    <property type="molecule type" value="Genomic_DNA"/>
</dbReference>
<keyword evidence="4 9" id="KW-0812">Transmembrane</keyword>
<sequence length="579" mass="64232">MRGIFQYLWRYRLRIFLGLLALFIVDGAQLIVPLIIRAAIDELTKTGTAQLVLYAGYILGIALVVAVFRFFWRYFIFGASRMIRRDLRDRLYAHLVKLSANFFANTKTGDLMAHATNDVEAVQFACGMGILALADAIIMVSFSLAAMLSINWQLVLYAFTPLPFVTVFVVVVGRMIHRRFMAVQEAFSGLTEKVREAISGVRVIKSFAQEAGFSKDFGRTNELFIQKNLSLVRVQGFFEPMIALLAGLSSAIVLLVGGQKVISGAISLGDFVAFTSYLGMLTWPMMALGFVINLMQRGAASMERIEKILKTEPEIVDAPDAQPCPARASIECRHLTFSYPVAEPSANGHPVLRDVSFFVEEGQKLGIVGLTGSGKSTFAHLLLRVFDPPEHTLLIGGVDVRKIRLSELRREIAIVPQDPFLFSTTIRENIAFGRPTASEREIIEAAKLAGIYDEISEFPNGLDTIVGERGVSLSGGQKQRVAIARALLINPKILIFDDALSAVDAEKEEEILRNLKDFMRSKTAIVIAHRISAVQDSDLILVFDQGRIVERGQHEELLALDGIYARLYELQQAEEAVRL</sequence>
<evidence type="ECO:0000256" key="3">
    <source>
        <dbReference type="ARBA" id="ARBA00022475"/>
    </source>
</evidence>
<feature type="transmembrane region" description="Helical" evidence="9">
    <location>
        <begin position="51"/>
        <end position="72"/>
    </location>
</feature>
<accession>H5S9Z7</accession>
<evidence type="ECO:0000256" key="9">
    <source>
        <dbReference type="SAM" id="Phobius"/>
    </source>
</evidence>
<proteinExistence type="predicted"/>
<dbReference type="SUPFAM" id="SSF90123">
    <property type="entry name" value="ABC transporter transmembrane region"/>
    <property type="match status" value="1"/>
</dbReference>
<keyword evidence="5" id="KW-0547">Nucleotide-binding</keyword>
<dbReference type="PANTHER" id="PTHR43394:SF1">
    <property type="entry name" value="ATP-BINDING CASSETTE SUB-FAMILY B MEMBER 10, MITOCHONDRIAL"/>
    <property type="match status" value="1"/>
</dbReference>
<feature type="domain" description="ABC transporter" evidence="10">
    <location>
        <begin position="330"/>
        <end position="570"/>
    </location>
</feature>
<gene>
    <name evidence="12" type="ORF">HGMM_F04A11C01</name>
</gene>
<evidence type="ECO:0000256" key="2">
    <source>
        <dbReference type="ARBA" id="ARBA00022448"/>
    </source>
</evidence>
<keyword evidence="7 9" id="KW-1133">Transmembrane helix</keyword>
<dbReference type="PANTHER" id="PTHR43394">
    <property type="entry name" value="ATP-DEPENDENT PERMEASE MDL1, MITOCHONDRIAL"/>
    <property type="match status" value="1"/>
</dbReference>
<dbReference type="InterPro" id="IPR003593">
    <property type="entry name" value="AAA+_ATPase"/>
</dbReference>
<keyword evidence="8 9" id="KW-0472">Membrane</keyword>
<evidence type="ECO:0000259" key="10">
    <source>
        <dbReference type="PROSITE" id="PS50893"/>
    </source>
</evidence>
<dbReference type="Gene3D" id="1.20.1560.10">
    <property type="entry name" value="ABC transporter type 1, transmembrane domain"/>
    <property type="match status" value="1"/>
</dbReference>
<dbReference type="FunFam" id="3.40.50.300:FF:000221">
    <property type="entry name" value="Multidrug ABC transporter ATP-binding protein"/>
    <property type="match status" value="1"/>
</dbReference>
<dbReference type="InterPro" id="IPR017871">
    <property type="entry name" value="ABC_transporter-like_CS"/>
</dbReference>
<name>H5S9Z7_9BACT</name>
<keyword evidence="6" id="KW-0067">ATP-binding</keyword>
<evidence type="ECO:0000259" key="11">
    <source>
        <dbReference type="PROSITE" id="PS50929"/>
    </source>
</evidence>
<evidence type="ECO:0000256" key="6">
    <source>
        <dbReference type="ARBA" id="ARBA00022840"/>
    </source>
</evidence>
<dbReference type="FunFam" id="1.20.1560.10:FF:000011">
    <property type="entry name" value="Multidrug ABC transporter ATP-binding protein"/>
    <property type="match status" value="1"/>
</dbReference>
<dbReference type="Pfam" id="PF00005">
    <property type="entry name" value="ABC_tran"/>
    <property type="match status" value="1"/>
</dbReference>
<reference evidence="12" key="1">
    <citation type="journal article" date="2005" name="Environ. Microbiol.">
        <title>Genetic and functional properties of uncultivated thermophilic crenarchaeotes from a subsurface gold mine as revealed by analysis of genome fragments.</title>
        <authorList>
            <person name="Nunoura T."/>
            <person name="Hirayama H."/>
            <person name="Takami H."/>
            <person name="Oida H."/>
            <person name="Nishi S."/>
            <person name="Shimamura S."/>
            <person name="Suzuki Y."/>
            <person name="Inagaki F."/>
            <person name="Takai K."/>
            <person name="Nealson K.H."/>
            <person name="Horikoshi K."/>
        </authorList>
    </citation>
    <scope>NUCLEOTIDE SEQUENCE</scope>
</reference>
<evidence type="ECO:0000256" key="1">
    <source>
        <dbReference type="ARBA" id="ARBA00004651"/>
    </source>
</evidence>
<keyword evidence="2" id="KW-0813">Transport</keyword>
<dbReference type="GO" id="GO:0005524">
    <property type="term" value="F:ATP binding"/>
    <property type="evidence" value="ECO:0007669"/>
    <property type="project" value="UniProtKB-KW"/>
</dbReference>
<evidence type="ECO:0000256" key="5">
    <source>
        <dbReference type="ARBA" id="ARBA00022741"/>
    </source>
</evidence>
<dbReference type="PROSITE" id="PS50929">
    <property type="entry name" value="ABC_TM1F"/>
    <property type="match status" value="1"/>
</dbReference>
<dbReference type="Gene3D" id="3.40.50.300">
    <property type="entry name" value="P-loop containing nucleotide triphosphate hydrolases"/>
    <property type="match status" value="1"/>
</dbReference>
<feature type="transmembrane region" description="Helical" evidence="9">
    <location>
        <begin position="121"/>
        <end position="148"/>
    </location>
</feature>
<dbReference type="SUPFAM" id="SSF52540">
    <property type="entry name" value="P-loop containing nucleoside triphosphate hydrolases"/>
    <property type="match status" value="1"/>
</dbReference>
<keyword evidence="3" id="KW-1003">Cell membrane</keyword>
<protein>
    <submittedName>
        <fullName evidence="12">ABC transporter related protein</fullName>
    </submittedName>
</protein>
<dbReference type="Pfam" id="PF00664">
    <property type="entry name" value="ABC_membrane"/>
    <property type="match status" value="1"/>
</dbReference>
<organism evidence="12">
    <name type="scientific">uncultured Acetothermia bacterium</name>
    <dbReference type="NCBI Taxonomy" id="236499"/>
    <lineage>
        <taxon>Bacteria</taxon>
        <taxon>Candidatus Bipolaricaulota</taxon>
        <taxon>environmental samples</taxon>
    </lineage>
</organism>
<evidence type="ECO:0000256" key="8">
    <source>
        <dbReference type="ARBA" id="ARBA00023136"/>
    </source>
</evidence>